<keyword evidence="6" id="KW-0969">Cilium</keyword>
<evidence type="ECO:0000256" key="3">
    <source>
        <dbReference type="ARBA" id="ARBA00022989"/>
    </source>
</evidence>
<dbReference type="SUPFAM" id="SSF55486">
    <property type="entry name" value="Metalloproteases ('zincins'), catalytic domain"/>
    <property type="match status" value="1"/>
</dbReference>
<gene>
    <name evidence="6" type="ORF">GCM10010140_26070</name>
</gene>
<dbReference type="Pfam" id="PF04228">
    <property type="entry name" value="Zn_peptidase"/>
    <property type="match status" value="1"/>
</dbReference>
<accession>A0ABQ2QS58</accession>
<evidence type="ECO:0000256" key="4">
    <source>
        <dbReference type="ARBA" id="ARBA00023136"/>
    </source>
</evidence>
<keyword evidence="7" id="KW-1185">Reference proteome</keyword>
<evidence type="ECO:0000256" key="1">
    <source>
        <dbReference type="ARBA" id="ARBA00004167"/>
    </source>
</evidence>
<dbReference type="PANTHER" id="PTHR30168">
    <property type="entry name" value="PUTATIVE MEMBRANE PROTEIN YPFJ"/>
    <property type="match status" value="1"/>
</dbReference>
<dbReference type="Proteomes" id="UP000611554">
    <property type="component" value="Unassembled WGS sequence"/>
</dbReference>
<keyword evidence="4" id="KW-0472">Membrane</keyword>
<name>A0ABQ2QS58_9ACTN</name>
<keyword evidence="6" id="KW-0282">Flagellum</keyword>
<keyword evidence="3" id="KW-1133">Transmembrane helix</keyword>
<evidence type="ECO:0000313" key="7">
    <source>
        <dbReference type="Proteomes" id="UP000611554"/>
    </source>
</evidence>
<dbReference type="PROSITE" id="PS51257">
    <property type="entry name" value="PROKAR_LIPOPROTEIN"/>
    <property type="match status" value="1"/>
</dbReference>
<evidence type="ECO:0000313" key="6">
    <source>
        <dbReference type="EMBL" id="GGP94951.1"/>
    </source>
</evidence>
<dbReference type="InterPro" id="IPR007343">
    <property type="entry name" value="Uncharacterised_pept_Zn_put"/>
</dbReference>
<proteinExistence type="predicted"/>
<dbReference type="PANTHER" id="PTHR30168:SF0">
    <property type="entry name" value="INNER MEMBRANE PROTEIN"/>
    <property type="match status" value="1"/>
</dbReference>
<organism evidence="6 7">
    <name type="scientific">Streptosporangium pseudovulgare</name>
    <dbReference type="NCBI Taxonomy" id="35765"/>
    <lineage>
        <taxon>Bacteria</taxon>
        <taxon>Bacillati</taxon>
        <taxon>Actinomycetota</taxon>
        <taxon>Actinomycetes</taxon>
        <taxon>Streptosporangiales</taxon>
        <taxon>Streptosporangiaceae</taxon>
        <taxon>Streptosporangium</taxon>
    </lineage>
</organism>
<sequence>MYRAHRHPLGHDWGMSTFRRVVLALLLLAVTVSCGSEPTETGGERPGDDRGSVEATTPAPLGEDFESDVSLARGLTEQYWKQTFAAAGLGYRPISAFIPYTGQNGPACGDQPAVPNNAFYCPFGHFVAYDESWMRDLYDRMGDGSVYVIIPHELGHAVQAQLNNAGGLSIQRELQADCYAGGTLGALVRGNALQAEPGDKDELLLNLAAAGDPTDDWLRPDAHGTAQQRQQVFARGYNEGTSSC</sequence>
<comment type="subcellular location">
    <subcellularLocation>
        <location evidence="1">Membrane</location>
        <topology evidence="1">Single-pass membrane protein</topology>
    </subcellularLocation>
</comment>
<dbReference type="EMBL" id="BMQJ01000005">
    <property type="protein sequence ID" value="GGP94951.1"/>
    <property type="molecule type" value="Genomic_DNA"/>
</dbReference>
<evidence type="ECO:0000256" key="2">
    <source>
        <dbReference type="ARBA" id="ARBA00022692"/>
    </source>
</evidence>
<keyword evidence="6" id="KW-0966">Cell projection</keyword>
<keyword evidence="2" id="KW-0812">Transmembrane</keyword>
<feature type="compositionally biased region" description="Basic and acidic residues" evidence="5">
    <location>
        <begin position="42"/>
        <end position="52"/>
    </location>
</feature>
<feature type="region of interest" description="Disordered" evidence="5">
    <location>
        <begin position="35"/>
        <end position="60"/>
    </location>
</feature>
<reference evidence="7" key="1">
    <citation type="journal article" date="2019" name="Int. J. Syst. Evol. Microbiol.">
        <title>The Global Catalogue of Microorganisms (GCM) 10K type strain sequencing project: providing services to taxonomists for standard genome sequencing and annotation.</title>
        <authorList>
            <consortium name="The Broad Institute Genomics Platform"/>
            <consortium name="The Broad Institute Genome Sequencing Center for Infectious Disease"/>
            <person name="Wu L."/>
            <person name="Ma J."/>
        </authorList>
    </citation>
    <scope>NUCLEOTIDE SEQUENCE [LARGE SCALE GENOMIC DNA]</scope>
    <source>
        <strain evidence="7">JCM 3115</strain>
    </source>
</reference>
<protein>
    <submittedName>
        <fullName evidence="6">Flagellar biosynthesis protein FlgM</fullName>
    </submittedName>
</protein>
<comment type="caution">
    <text evidence="6">The sequence shown here is derived from an EMBL/GenBank/DDBJ whole genome shotgun (WGS) entry which is preliminary data.</text>
</comment>
<evidence type="ECO:0000256" key="5">
    <source>
        <dbReference type="SAM" id="MobiDB-lite"/>
    </source>
</evidence>